<keyword evidence="4 5" id="KW-0413">Isomerase</keyword>
<dbReference type="Proteomes" id="UP001057134">
    <property type="component" value="Chromosome"/>
</dbReference>
<dbReference type="Pfam" id="PF01509">
    <property type="entry name" value="TruB_N"/>
    <property type="match status" value="1"/>
</dbReference>
<proteinExistence type="inferred from homology"/>
<organism evidence="8 9">
    <name type="scientific">Paenibacillus konkukensis</name>
    <dbReference type="NCBI Taxonomy" id="2020716"/>
    <lineage>
        <taxon>Bacteria</taxon>
        <taxon>Bacillati</taxon>
        <taxon>Bacillota</taxon>
        <taxon>Bacilli</taxon>
        <taxon>Bacillales</taxon>
        <taxon>Paenibacillaceae</taxon>
        <taxon>Paenibacillus</taxon>
    </lineage>
</organism>
<feature type="domain" description="tRNA pseudouridylate synthase B C-terminal" evidence="7">
    <location>
        <begin position="180"/>
        <end position="238"/>
    </location>
</feature>
<dbReference type="CDD" id="cd02573">
    <property type="entry name" value="PseudoU_synth_EcTruB"/>
    <property type="match status" value="1"/>
</dbReference>
<evidence type="ECO:0000256" key="2">
    <source>
        <dbReference type="ARBA" id="ARBA00005642"/>
    </source>
</evidence>
<evidence type="ECO:0000256" key="3">
    <source>
        <dbReference type="ARBA" id="ARBA00022694"/>
    </source>
</evidence>
<dbReference type="PANTHER" id="PTHR13767:SF2">
    <property type="entry name" value="PSEUDOURIDYLATE SYNTHASE TRUB1"/>
    <property type="match status" value="1"/>
</dbReference>
<dbReference type="Pfam" id="PF16198">
    <property type="entry name" value="TruB_C_2"/>
    <property type="match status" value="1"/>
</dbReference>
<dbReference type="RefSeq" id="WP_249862849.1">
    <property type="nucleotide sequence ID" value="NZ_CP027059.1"/>
</dbReference>
<keyword evidence="9" id="KW-1185">Reference proteome</keyword>
<evidence type="ECO:0000256" key="1">
    <source>
        <dbReference type="ARBA" id="ARBA00000385"/>
    </source>
</evidence>
<comment type="function">
    <text evidence="5">Responsible for synthesis of pseudouridine from uracil-55 in the psi GC loop of transfer RNAs.</text>
</comment>
<reference evidence="8" key="2">
    <citation type="journal article" date="2021" name="J Anim Sci Technol">
        <title>Complete genome sequence of Paenibacillus konkukensis sp. nov. SK3146 as a potential probiotic strain.</title>
        <authorList>
            <person name="Jung H.I."/>
            <person name="Park S."/>
            <person name="Niu K.M."/>
            <person name="Lee S.W."/>
            <person name="Kothari D."/>
            <person name="Yi K.J."/>
            <person name="Kim S.K."/>
        </authorList>
    </citation>
    <scope>NUCLEOTIDE SEQUENCE</scope>
    <source>
        <strain evidence="8">SK3146</strain>
    </source>
</reference>
<feature type="active site" description="Nucleophile" evidence="5">
    <location>
        <position position="42"/>
    </location>
</feature>
<evidence type="ECO:0000313" key="9">
    <source>
        <dbReference type="Proteomes" id="UP001057134"/>
    </source>
</evidence>
<evidence type="ECO:0000256" key="5">
    <source>
        <dbReference type="HAMAP-Rule" id="MF_01080"/>
    </source>
</evidence>
<dbReference type="EC" id="5.4.99.25" evidence="5"/>
<dbReference type="PANTHER" id="PTHR13767">
    <property type="entry name" value="TRNA-PSEUDOURIDINE SYNTHASE"/>
    <property type="match status" value="1"/>
</dbReference>
<gene>
    <name evidence="5 8" type="primary">truB</name>
    <name evidence="8" type="ORF">SK3146_06680</name>
</gene>
<comment type="catalytic activity">
    <reaction evidence="1 5">
        <text>uridine(55) in tRNA = pseudouridine(55) in tRNA</text>
        <dbReference type="Rhea" id="RHEA:42532"/>
        <dbReference type="Rhea" id="RHEA-COMP:10101"/>
        <dbReference type="Rhea" id="RHEA-COMP:10102"/>
        <dbReference type="ChEBI" id="CHEBI:65314"/>
        <dbReference type="ChEBI" id="CHEBI:65315"/>
        <dbReference type="EC" id="5.4.99.25"/>
    </reaction>
</comment>
<dbReference type="GO" id="GO:0160148">
    <property type="term" value="F:tRNA pseudouridine(55) synthase activity"/>
    <property type="evidence" value="ECO:0007669"/>
    <property type="project" value="UniProtKB-EC"/>
</dbReference>
<dbReference type="EMBL" id="CP027059">
    <property type="protein sequence ID" value="UQZ87383.1"/>
    <property type="molecule type" value="Genomic_DNA"/>
</dbReference>
<dbReference type="InterPro" id="IPR014780">
    <property type="entry name" value="tRNA_psdUridine_synth_TruB"/>
</dbReference>
<feature type="domain" description="Pseudouridine synthase II N-terminal" evidence="6">
    <location>
        <begin position="27"/>
        <end position="179"/>
    </location>
</feature>
<dbReference type="InterPro" id="IPR002501">
    <property type="entry name" value="PsdUridine_synth_N"/>
</dbReference>
<dbReference type="HAMAP" id="MF_01080">
    <property type="entry name" value="TruB_bact"/>
    <property type="match status" value="1"/>
</dbReference>
<evidence type="ECO:0000259" key="6">
    <source>
        <dbReference type="Pfam" id="PF01509"/>
    </source>
</evidence>
<dbReference type="InterPro" id="IPR020103">
    <property type="entry name" value="PsdUridine_synth_cat_dom_sf"/>
</dbReference>
<protein>
    <recommendedName>
        <fullName evidence="5">tRNA pseudouridine synthase B</fullName>
        <ecNumber evidence="5">5.4.99.25</ecNumber>
    </recommendedName>
    <alternativeName>
        <fullName evidence="5">tRNA pseudouridine(55) synthase</fullName>
        <shortName evidence="5">Psi55 synthase</shortName>
    </alternativeName>
    <alternativeName>
        <fullName evidence="5">tRNA pseudouridylate synthase</fullName>
    </alternativeName>
    <alternativeName>
        <fullName evidence="5">tRNA-uridine isomerase</fullName>
    </alternativeName>
</protein>
<accession>A0ABY4RZM5</accession>
<dbReference type="InterPro" id="IPR032819">
    <property type="entry name" value="TruB_C"/>
</dbReference>
<comment type="similarity">
    <text evidence="2 5">Belongs to the pseudouridine synthase TruB family. Type 1 subfamily.</text>
</comment>
<evidence type="ECO:0000313" key="8">
    <source>
        <dbReference type="EMBL" id="UQZ87383.1"/>
    </source>
</evidence>
<sequence>MTDALEGILPIWKPEGFTSHDVVAKARRILKIKRIGHTGTLDPQVTGVLPLCIGRATRLVEYIQELPKEYEATLTIGLATDTEDAGGQVVERTEHVSLTEPQVLEAIQSFVGTIDQVPPMYSAVKVDGKRLYELARQGVEVERKSRKVTIYDIRILQMNLELEHPEISFRVKCSKGTYIRTLCVDIGKTLGYPAVMSKLVRTSTGSIGPEECLTLEQVELLHRQGTLASKLIPADKALAHMPSVHLNESQTRKALLGQKLTLDPAKLTFMTEAQDRMYAAYGPDARFIGIFEWDGDKQELQPVKVFS</sequence>
<dbReference type="NCBIfam" id="TIGR00431">
    <property type="entry name" value="TruB"/>
    <property type="match status" value="1"/>
</dbReference>
<evidence type="ECO:0000256" key="4">
    <source>
        <dbReference type="ARBA" id="ARBA00023235"/>
    </source>
</evidence>
<dbReference type="Gene3D" id="3.30.2350.10">
    <property type="entry name" value="Pseudouridine synthase"/>
    <property type="match status" value="1"/>
</dbReference>
<keyword evidence="3 5" id="KW-0819">tRNA processing</keyword>
<name>A0ABY4RZM5_9BACL</name>
<dbReference type="SUPFAM" id="SSF55120">
    <property type="entry name" value="Pseudouridine synthase"/>
    <property type="match status" value="1"/>
</dbReference>
<evidence type="ECO:0000259" key="7">
    <source>
        <dbReference type="Pfam" id="PF16198"/>
    </source>
</evidence>
<reference evidence="8" key="1">
    <citation type="submission" date="2018-02" db="EMBL/GenBank/DDBJ databases">
        <authorList>
            <person name="Kim S.-K."/>
            <person name="Jung H.-I."/>
            <person name="Lee S.-W."/>
        </authorList>
    </citation>
    <scope>NUCLEOTIDE SEQUENCE</scope>
    <source>
        <strain evidence="8">SK3146</strain>
    </source>
</reference>